<reference evidence="1 2" key="1">
    <citation type="submission" date="2017-08" db="EMBL/GenBank/DDBJ databases">
        <title>The whole genome shortgun sequences of strain Leeuwenhoekiella nanhaiensis G18 from the South China Sea.</title>
        <authorList>
            <person name="Liu Q."/>
        </authorList>
    </citation>
    <scope>NUCLEOTIDE SEQUENCE [LARGE SCALE GENOMIC DNA]</scope>
    <source>
        <strain evidence="1 2">G18</strain>
    </source>
</reference>
<dbReference type="OrthoDB" id="910810at2"/>
<evidence type="ECO:0000313" key="2">
    <source>
        <dbReference type="Proteomes" id="UP000229433"/>
    </source>
</evidence>
<comment type="caution">
    <text evidence="1">The sequence shown here is derived from an EMBL/GenBank/DDBJ whole genome shotgun (WGS) entry which is preliminary data.</text>
</comment>
<dbReference type="InterPro" id="IPR013783">
    <property type="entry name" value="Ig-like_fold"/>
</dbReference>
<dbReference type="GO" id="GO:0031410">
    <property type="term" value="C:cytoplasmic vesicle"/>
    <property type="evidence" value="ECO:0007669"/>
    <property type="project" value="TreeGrafter"/>
</dbReference>
<dbReference type="InterPro" id="IPR035986">
    <property type="entry name" value="PKD_dom_sf"/>
</dbReference>
<dbReference type="AlphaFoldDB" id="A0A2G1VM57"/>
<dbReference type="GO" id="GO:0016020">
    <property type="term" value="C:membrane"/>
    <property type="evidence" value="ECO:0007669"/>
    <property type="project" value="TreeGrafter"/>
</dbReference>
<dbReference type="Pfam" id="PF22352">
    <property type="entry name" value="K319L-like_PKD"/>
    <property type="match status" value="1"/>
</dbReference>
<dbReference type="EMBL" id="NQXA01000026">
    <property type="protein sequence ID" value="PHQ27855.1"/>
    <property type="molecule type" value="Genomic_DNA"/>
</dbReference>
<dbReference type="Gene3D" id="2.60.40.10">
    <property type="entry name" value="Immunoglobulins"/>
    <property type="match status" value="1"/>
</dbReference>
<organism evidence="1 2">
    <name type="scientific">Leeuwenhoekiella nanhaiensis</name>
    <dbReference type="NCBI Taxonomy" id="1655491"/>
    <lineage>
        <taxon>Bacteria</taxon>
        <taxon>Pseudomonadati</taxon>
        <taxon>Bacteroidota</taxon>
        <taxon>Flavobacteriia</taxon>
        <taxon>Flavobacteriales</taxon>
        <taxon>Flavobacteriaceae</taxon>
        <taxon>Leeuwenhoekiella</taxon>
    </lineage>
</organism>
<dbReference type="PANTHER" id="PTHR46182:SF2">
    <property type="entry name" value="FI19480P1"/>
    <property type="match status" value="1"/>
</dbReference>
<dbReference type="PANTHER" id="PTHR46182">
    <property type="entry name" value="FI19480P1"/>
    <property type="match status" value="1"/>
</dbReference>
<sequence>MEILKLDGYIVDLEPKKVAQTLQINDLAEVQNRQANYTNRFTLPPTPKNVQVMDYLGISGNQSLKPYQRIPAKLIVDGIELISKGYAQINESGKGYDVVVYDGNINLYEALKGRRLDQLNYSDLNHFLSESVYTGSFENTEGYIYGLADFGVKKPFSLIRIDYQAPSLFLHTVWDKIFTDLGFTYEGDIFESNDFKTELIGPANGYEVSNESIVTEDLATMESLNVIDRNAATNGPQSFTDSFNFGFTNVNGDKINIFSNAEATMRFNGRIKIDIGYTLQLNAGNAYINIYKNDKAVKTIYGTTGSSYEPATLFLEVKDLDTISAKLISATQPDIEEYGPDTENAIWYLDVTSTLKMELSEQIGGQFIDFATLMPATSQIDFVKDVMQRYGLMYTQDRNSNNFKFIRFEKLLNDRVNAEDWSNMLVDTGTEQYSFGDYARSNKMAYTYEKDVLNLDYDGELIVNNELLNSEKTLFTSIFKIRQASLFRSSEPVYLLPIWEEVEDDGVLIIQPAKTELSLFRLFKKQLSTSYQLFDNGAIETFTGELPILSQDNIQFQYYINNYYKAFGRLLEWPKKRISIFNLSLIDIYNIDFLRLKYIKQLGQYYYLNKVNNYQNGKTTSCELIQVVGTSRNSPPTQLGTYSTFIGHGSSFNPSLIFFTERTTPKYFDPEYDQPEMIKILGGFAPNVQVLLDGVEQTEEFEFDANNYALSFIDLENDKEAHSFTFPFKIKSFNSDQYSDVTGELRINVRAKVLIAPSADAGPDTTYTYDQLDTTPDPDKKSFILDGTGSTDNETITTYAWTLISQPSGSDITIFNANLQSAYVEVLDNGSQYGAYTFELTVTDNDDLTDTDQVTITINPV</sequence>
<proteinExistence type="predicted"/>
<gene>
    <name evidence="1" type="ORF">CJ305_17780</name>
</gene>
<evidence type="ECO:0000313" key="1">
    <source>
        <dbReference type="EMBL" id="PHQ27855.1"/>
    </source>
</evidence>
<protein>
    <submittedName>
        <fullName evidence="1">Uncharacterized protein</fullName>
    </submittedName>
</protein>
<dbReference type="InterPro" id="IPR029865">
    <property type="entry name" value="KIAA0319-like"/>
</dbReference>
<keyword evidence="2" id="KW-1185">Reference proteome</keyword>
<name>A0A2G1VM57_9FLAO</name>
<dbReference type="RefSeq" id="WP_099647652.1">
    <property type="nucleotide sequence ID" value="NZ_KZ319306.1"/>
</dbReference>
<accession>A0A2G1VM57</accession>
<dbReference type="Proteomes" id="UP000229433">
    <property type="component" value="Unassembled WGS sequence"/>
</dbReference>
<dbReference type="SUPFAM" id="SSF49299">
    <property type="entry name" value="PKD domain"/>
    <property type="match status" value="1"/>
</dbReference>